<reference evidence="1" key="1">
    <citation type="journal article" date="2020" name="bioRxiv">
        <title>Chromosome-level reference genome of the European wasp spider Argiope bruennichi: a resource for studies on range expansion and evolutionary adaptation.</title>
        <authorList>
            <person name="Sheffer M.M."/>
            <person name="Hoppe A."/>
            <person name="Krehenwinkel H."/>
            <person name="Uhl G."/>
            <person name="Kuss A.W."/>
            <person name="Jensen L."/>
            <person name="Jensen C."/>
            <person name="Gillespie R.G."/>
            <person name="Hoff K.J."/>
            <person name="Prost S."/>
        </authorList>
    </citation>
    <scope>NUCLEOTIDE SEQUENCE</scope>
</reference>
<organism evidence="1 2">
    <name type="scientific">Argiope bruennichi</name>
    <name type="common">Wasp spider</name>
    <name type="synonym">Aranea bruennichi</name>
    <dbReference type="NCBI Taxonomy" id="94029"/>
    <lineage>
        <taxon>Eukaryota</taxon>
        <taxon>Metazoa</taxon>
        <taxon>Ecdysozoa</taxon>
        <taxon>Arthropoda</taxon>
        <taxon>Chelicerata</taxon>
        <taxon>Arachnida</taxon>
        <taxon>Araneae</taxon>
        <taxon>Araneomorphae</taxon>
        <taxon>Entelegynae</taxon>
        <taxon>Araneoidea</taxon>
        <taxon>Araneidae</taxon>
        <taxon>Argiope</taxon>
    </lineage>
</organism>
<dbReference type="Proteomes" id="UP000807504">
    <property type="component" value="Unassembled WGS sequence"/>
</dbReference>
<dbReference type="AlphaFoldDB" id="A0A8T0FC38"/>
<comment type="caution">
    <text evidence="1">The sequence shown here is derived from an EMBL/GenBank/DDBJ whole genome shotgun (WGS) entry which is preliminary data.</text>
</comment>
<accession>A0A8T0FC38</accession>
<gene>
    <name evidence="1" type="ORF">HNY73_006506</name>
</gene>
<proteinExistence type="predicted"/>
<reference evidence="1" key="2">
    <citation type="submission" date="2020-06" db="EMBL/GenBank/DDBJ databases">
        <authorList>
            <person name="Sheffer M."/>
        </authorList>
    </citation>
    <scope>NUCLEOTIDE SEQUENCE</scope>
</reference>
<sequence length="77" mass="8909">MQYLNLVCTAFPNEGNNKLTAKALQFCKKIYWHHFNANTKEEVNLFRAIFPKAQQSNVYCGSGEKVFSHLNREENPS</sequence>
<evidence type="ECO:0000313" key="1">
    <source>
        <dbReference type="EMBL" id="KAF8788471.1"/>
    </source>
</evidence>
<keyword evidence="2" id="KW-1185">Reference proteome</keyword>
<evidence type="ECO:0000313" key="2">
    <source>
        <dbReference type="Proteomes" id="UP000807504"/>
    </source>
</evidence>
<protein>
    <submittedName>
        <fullName evidence="1">Uncharacterized protein</fullName>
    </submittedName>
</protein>
<dbReference type="EMBL" id="JABXBU010000012">
    <property type="protein sequence ID" value="KAF8788471.1"/>
    <property type="molecule type" value="Genomic_DNA"/>
</dbReference>
<name>A0A8T0FC38_ARGBR</name>